<protein>
    <submittedName>
        <fullName evidence="1">Uncharacterized protein</fullName>
    </submittedName>
</protein>
<proteinExistence type="predicted"/>
<evidence type="ECO:0000313" key="1">
    <source>
        <dbReference type="EMBL" id="QJH93107.1"/>
    </source>
</evidence>
<organism evidence="1">
    <name type="scientific">viral metagenome</name>
    <dbReference type="NCBI Taxonomy" id="1070528"/>
    <lineage>
        <taxon>unclassified sequences</taxon>
        <taxon>metagenomes</taxon>
        <taxon>organismal metagenomes</taxon>
    </lineage>
</organism>
<reference evidence="1" key="1">
    <citation type="submission" date="2020-03" db="EMBL/GenBank/DDBJ databases">
        <title>The deep terrestrial virosphere.</title>
        <authorList>
            <person name="Holmfeldt K."/>
            <person name="Nilsson E."/>
            <person name="Simone D."/>
            <person name="Lopez-Fernandez M."/>
            <person name="Wu X."/>
            <person name="de Brujin I."/>
            <person name="Lundin D."/>
            <person name="Andersson A."/>
            <person name="Bertilsson S."/>
            <person name="Dopson M."/>
        </authorList>
    </citation>
    <scope>NUCLEOTIDE SEQUENCE</scope>
    <source>
        <strain evidence="1">MM171B02765</strain>
    </source>
</reference>
<sequence length="82" mass="9621">MLDYRFGGRIKAKGIFCKCIQVPDSRAIEELINKTLQQYPDYELLPPHPILSGSYYNKREGKNSTIYSQILWFYRGDTNEDI</sequence>
<dbReference type="AlphaFoldDB" id="A0A6M3X6J6"/>
<accession>A0A6M3X6J6</accession>
<name>A0A6M3X6J6_9ZZZZ</name>
<gene>
    <name evidence="1" type="ORF">MM171B02765_0014</name>
</gene>
<dbReference type="EMBL" id="MT143946">
    <property type="protein sequence ID" value="QJH93107.1"/>
    <property type="molecule type" value="Genomic_DNA"/>
</dbReference>